<dbReference type="Proteomes" id="UP001524460">
    <property type="component" value="Unassembled WGS sequence"/>
</dbReference>
<organism evidence="1 2">
    <name type="scientific">Photobacterium pectinilyticum</name>
    <dbReference type="NCBI Taxonomy" id="2906793"/>
    <lineage>
        <taxon>Bacteria</taxon>
        <taxon>Pseudomonadati</taxon>
        <taxon>Pseudomonadota</taxon>
        <taxon>Gammaproteobacteria</taxon>
        <taxon>Vibrionales</taxon>
        <taxon>Vibrionaceae</taxon>
        <taxon>Photobacterium</taxon>
    </lineage>
</organism>
<proteinExistence type="predicted"/>
<protein>
    <submittedName>
        <fullName evidence="1">Uncharacterized protein</fullName>
    </submittedName>
</protein>
<reference evidence="1 2" key="1">
    <citation type="submission" date="2022-07" db="EMBL/GenBank/DDBJ databases">
        <title>Photobacterium pectinilyticum sp. nov., a marine bacterium isolated from surface seawater of Qingdao offshore.</title>
        <authorList>
            <person name="Wang X."/>
        </authorList>
    </citation>
    <scope>NUCLEOTIDE SEQUENCE [LARGE SCALE GENOMIC DNA]</scope>
    <source>
        <strain evidence="1 2">ZSDE20</strain>
    </source>
</reference>
<comment type="caution">
    <text evidence="1">The sequence shown here is derived from an EMBL/GenBank/DDBJ whole genome shotgun (WGS) entry which is preliminary data.</text>
</comment>
<evidence type="ECO:0000313" key="1">
    <source>
        <dbReference type="EMBL" id="MCQ1060616.1"/>
    </source>
</evidence>
<gene>
    <name evidence="1" type="ORF">NHN17_21455</name>
</gene>
<dbReference type="EMBL" id="JANEYT010000079">
    <property type="protein sequence ID" value="MCQ1060616.1"/>
    <property type="molecule type" value="Genomic_DNA"/>
</dbReference>
<accession>A0ABT1N7B5</accession>
<evidence type="ECO:0000313" key="2">
    <source>
        <dbReference type="Proteomes" id="UP001524460"/>
    </source>
</evidence>
<keyword evidence="2" id="KW-1185">Reference proteome</keyword>
<name>A0ABT1N7B5_9GAMM</name>
<dbReference type="RefSeq" id="WP_255044696.1">
    <property type="nucleotide sequence ID" value="NZ_JANEYT010000079.1"/>
</dbReference>
<sequence length="56" mass="6292">MNKSNQLKYNPLHLGKGPVTGKLYLDDMGLKISPKYQLVADGTPVRYPHYGQVFTV</sequence>